<feature type="coiled-coil region" evidence="3">
    <location>
        <begin position="83"/>
        <end position="117"/>
    </location>
</feature>
<dbReference type="PROSITE" id="PS50111">
    <property type="entry name" value="CHEMOTAXIS_TRANSDUC_2"/>
    <property type="match status" value="1"/>
</dbReference>
<dbReference type="RefSeq" id="WP_078024230.1">
    <property type="nucleotide sequence ID" value="NZ_MRAD01000007.1"/>
</dbReference>
<dbReference type="Pfam" id="PF00015">
    <property type="entry name" value="MCPsignal"/>
    <property type="match status" value="1"/>
</dbReference>
<dbReference type="Pfam" id="PF13411">
    <property type="entry name" value="MerR_1"/>
    <property type="match status" value="1"/>
</dbReference>
<feature type="transmembrane region" description="Helical" evidence="4">
    <location>
        <begin position="149"/>
        <end position="168"/>
    </location>
</feature>
<dbReference type="Gene3D" id="1.10.287.950">
    <property type="entry name" value="Methyl-accepting chemotaxis protein"/>
    <property type="match status" value="1"/>
</dbReference>
<protein>
    <submittedName>
        <fullName evidence="6">Chemotaxis protein</fullName>
    </submittedName>
</protein>
<dbReference type="SUPFAM" id="SSF58104">
    <property type="entry name" value="Methyl-accepting chemotaxis protein (MCP) signaling domain"/>
    <property type="match status" value="1"/>
</dbReference>
<keyword evidence="4" id="KW-0812">Transmembrane</keyword>
<comment type="caution">
    <text evidence="6">The sequence shown here is derived from an EMBL/GenBank/DDBJ whole genome shotgun (WGS) entry which is preliminary data.</text>
</comment>
<reference evidence="6 7" key="1">
    <citation type="submission" date="2016-12" db="EMBL/GenBank/DDBJ databases">
        <title>Clostridium tepidum sp. nov., a close relative of Clostridium sporogenes and Clostridium botulinum Group I.</title>
        <authorList>
            <person name="Dobritsa A.P."/>
            <person name="Kutumbaka K."/>
            <person name="Werner K."/>
            <person name="Samadpour M."/>
        </authorList>
    </citation>
    <scope>NUCLEOTIDE SEQUENCE [LARGE SCALE GENOMIC DNA]</scope>
    <source>
        <strain evidence="6 7">PE</strain>
    </source>
</reference>
<dbReference type="InterPro" id="IPR009061">
    <property type="entry name" value="DNA-bd_dom_put_sf"/>
</dbReference>
<feature type="domain" description="Methyl-accepting transducer" evidence="5">
    <location>
        <begin position="249"/>
        <end position="506"/>
    </location>
</feature>
<name>A0ABX3L2N9_9CLOT</name>
<evidence type="ECO:0000256" key="2">
    <source>
        <dbReference type="PROSITE-ProRule" id="PRU00284"/>
    </source>
</evidence>
<keyword evidence="4" id="KW-0472">Membrane</keyword>
<keyword evidence="4" id="KW-1133">Transmembrane helix</keyword>
<organism evidence="6 7">
    <name type="scientific">Clostridium tepidum</name>
    <dbReference type="NCBI Taxonomy" id="1962263"/>
    <lineage>
        <taxon>Bacteria</taxon>
        <taxon>Bacillati</taxon>
        <taxon>Bacillota</taxon>
        <taxon>Clostridia</taxon>
        <taxon>Eubacteriales</taxon>
        <taxon>Clostridiaceae</taxon>
        <taxon>Clostridium</taxon>
    </lineage>
</organism>
<dbReference type="SMART" id="SM00422">
    <property type="entry name" value="HTH_MERR"/>
    <property type="match status" value="1"/>
</dbReference>
<dbReference type="SMART" id="SM00283">
    <property type="entry name" value="MA"/>
    <property type="match status" value="1"/>
</dbReference>
<evidence type="ECO:0000259" key="5">
    <source>
        <dbReference type="PROSITE" id="PS50111"/>
    </source>
</evidence>
<keyword evidence="7" id="KW-1185">Reference proteome</keyword>
<feature type="transmembrane region" description="Helical" evidence="4">
    <location>
        <begin position="180"/>
        <end position="202"/>
    </location>
</feature>
<evidence type="ECO:0000256" key="3">
    <source>
        <dbReference type="SAM" id="Coils"/>
    </source>
</evidence>
<gene>
    <name evidence="6" type="ORF">BS637_08065</name>
</gene>
<dbReference type="InterPro" id="IPR000551">
    <property type="entry name" value="MerR-type_HTH_dom"/>
</dbReference>
<proteinExistence type="predicted"/>
<keyword evidence="3" id="KW-0175">Coiled coil</keyword>
<sequence length="531" mass="59455">MDKVYKTSEAAKIVGVHPNTVRLYEKLELNRLPNGYRVFTDYHIEQFKLARTALKVEVLQNGLRKKIINVVKLSAKGDFQEAINCTNDYIDQIKQERRNAEEAIELSKELLLEIDEKDDCIFFTRKQTSDHLQVIMDTGVILMSVYQDLRILIIEAILSIILVTYFFLSYKTTLFAYVKYYELVFYIAYIAAGTAILSINAITTKNIYKNLEENHKATEEAKFRAELLLEKIYSTIKILTTTNEKIKNGISVAGQIAEEITSSTSDVANSAAKEVDVMIGMKSSMEDGVEKVEEVTNCIKTMEHLSKSTENVVLEGNNKVDILSLEMNKVNSNVLSVVSMINELSDENTKIVNIINSITKISEQTNLLALNASIEAARAGEYGKSFAVVADEVRKLAEDSKTSTDQIELILNNISNKIKIVAEEILKEEKSIELCNEHTNDVKGLFKDVNKNTSNVLDYSRSVGAQSAVLESTMKNTLSLVNDISQTVESTTAAMEEIFIAIDDLNSSIIDITGSYNEIDDICNELNSISE</sequence>
<keyword evidence="1 2" id="KW-0807">Transducer</keyword>
<evidence type="ECO:0000256" key="4">
    <source>
        <dbReference type="SAM" id="Phobius"/>
    </source>
</evidence>
<dbReference type="InterPro" id="IPR004089">
    <property type="entry name" value="MCPsignal_dom"/>
</dbReference>
<dbReference type="Proteomes" id="UP000190206">
    <property type="component" value="Unassembled WGS sequence"/>
</dbReference>
<dbReference type="PANTHER" id="PTHR32089">
    <property type="entry name" value="METHYL-ACCEPTING CHEMOTAXIS PROTEIN MCPB"/>
    <property type="match status" value="1"/>
</dbReference>
<evidence type="ECO:0000313" key="6">
    <source>
        <dbReference type="EMBL" id="OOO62077.1"/>
    </source>
</evidence>
<dbReference type="Gene3D" id="1.10.1660.10">
    <property type="match status" value="1"/>
</dbReference>
<accession>A0ABX3L2N9</accession>
<evidence type="ECO:0000256" key="1">
    <source>
        <dbReference type="ARBA" id="ARBA00023224"/>
    </source>
</evidence>
<evidence type="ECO:0000313" key="7">
    <source>
        <dbReference type="Proteomes" id="UP000190206"/>
    </source>
</evidence>
<dbReference type="SUPFAM" id="SSF46955">
    <property type="entry name" value="Putative DNA-binding domain"/>
    <property type="match status" value="1"/>
</dbReference>
<dbReference type="EMBL" id="MRAD01000007">
    <property type="protein sequence ID" value="OOO62077.1"/>
    <property type="molecule type" value="Genomic_DNA"/>
</dbReference>
<dbReference type="PANTHER" id="PTHR32089:SF112">
    <property type="entry name" value="LYSOZYME-LIKE PROTEIN-RELATED"/>
    <property type="match status" value="1"/>
</dbReference>